<keyword evidence="16" id="KW-1185">Reference proteome</keyword>
<evidence type="ECO:0000256" key="4">
    <source>
        <dbReference type="ARBA" id="ARBA00022816"/>
    </source>
</evidence>
<keyword evidence="3" id="KW-0813">Transport</keyword>
<keyword evidence="8" id="KW-0539">Nucleus</keyword>
<evidence type="ECO:0000256" key="6">
    <source>
        <dbReference type="ARBA" id="ARBA00023010"/>
    </source>
</evidence>
<name>A0A7R9QF15_9ACAR</name>
<feature type="region of interest" description="Disordered" evidence="14">
    <location>
        <begin position="76"/>
        <end position="105"/>
    </location>
</feature>
<dbReference type="InterPro" id="IPR038506">
    <property type="entry name" value="GLE1-like_sf"/>
</dbReference>
<dbReference type="EMBL" id="OC916144">
    <property type="protein sequence ID" value="CAD7643307.1"/>
    <property type="molecule type" value="Genomic_DNA"/>
</dbReference>
<evidence type="ECO:0000256" key="14">
    <source>
        <dbReference type="SAM" id="MobiDB-lite"/>
    </source>
</evidence>
<sequence length="686" mass="79295">MTAMMGDLEDVLTALKRSSKGRLSYDRNWKEERRTQEIISEVKLNTSAITISPKCLTNGSVHKSKSCAKYKVIESSNDGTKDTNSGPKCDTNGHNMDGVDNSGRKSSAFRLNESIDGLDLRNYEKQRQESVSEELSKRIKCLETEFRKCNEEFDEEFRLIRQKYALDAIKRINGFEDDYKALKDSISFKLMTSEDDSLTTSTKLKEIESKHQLLVEEQQRKQLDFRRKQLLVVRNEMDLVVKSVEQLCNNWETVIKSDQFFHTLKQELNLMKGLLQSIDMLSTKPDLSDLDVSSAQNLKLEVIRIKERLVADIERLRHSTQEPLELRSNAQNPSVIEATDPIPINTIESQSMSGSVDNKAFKEYLNLQKYSNEFENSFQSFVSETKFKQKRNELQLFVKTTINTISCESVEHIKDKLNRLTQLFSEKSVESGGKQINCSAKDGSLNFCISLASKMFVSVSTKQKDISLTMAPIVVFLWQRFPTFGQIFMAHMHDKCPYLVPYYPKRDAEDTDDNETKYLIACGYTISKDGTVEPEDSFINRMRAMIKLYSAVIQCNLQDNHPHGLRYAWIWISRTLNLEPRPVITAAILESFISISCHKLYRFYGKQFIKIIHFITNDYMKRIENVTQKDTKRQSLVKLQMTVEDIKKKMNRNVDHKVLAPEGLIPDYFFQNSYNHSRGTAFHFNN</sequence>
<dbReference type="GO" id="GO:0031369">
    <property type="term" value="F:translation initiation factor binding"/>
    <property type="evidence" value="ECO:0007669"/>
    <property type="project" value="TreeGrafter"/>
</dbReference>
<evidence type="ECO:0000256" key="3">
    <source>
        <dbReference type="ARBA" id="ARBA00022448"/>
    </source>
</evidence>
<evidence type="ECO:0000256" key="8">
    <source>
        <dbReference type="ARBA" id="ARBA00023242"/>
    </source>
</evidence>
<dbReference type="EMBL" id="CAJPVJ010001319">
    <property type="protein sequence ID" value="CAG2164514.1"/>
    <property type="molecule type" value="Genomic_DNA"/>
</dbReference>
<evidence type="ECO:0000256" key="12">
    <source>
        <dbReference type="ARBA" id="ARBA00030897"/>
    </source>
</evidence>
<evidence type="ECO:0000256" key="5">
    <source>
        <dbReference type="ARBA" id="ARBA00022927"/>
    </source>
</evidence>
<keyword evidence="13" id="KW-0175">Coiled coil</keyword>
<accession>A0A7R9QF15</accession>
<comment type="function">
    <text evidence="9">Required for the export of mRNAs containing poly(A) tails from the nucleus into the cytoplasm. May be involved in the terminal step of the mRNA transport through the nuclear pore complex (NPC).</text>
</comment>
<dbReference type="AlphaFoldDB" id="A0A7R9QF15"/>
<feature type="compositionally biased region" description="Polar residues" evidence="14">
    <location>
        <begin position="76"/>
        <end position="86"/>
    </location>
</feature>
<dbReference type="PANTHER" id="PTHR12960">
    <property type="entry name" value="GLE-1-RELATED"/>
    <property type="match status" value="1"/>
</dbReference>
<evidence type="ECO:0000256" key="11">
    <source>
        <dbReference type="ARBA" id="ARBA00029983"/>
    </source>
</evidence>
<evidence type="ECO:0000313" key="16">
    <source>
        <dbReference type="Proteomes" id="UP000728032"/>
    </source>
</evidence>
<dbReference type="GO" id="GO:0044614">
    <property type="term" value="C:nuclear pore cytoplasmic filaments"/>
    <property type="evidence" value="ECO:0007669"/>
    <property type="project" value="TreeGrafter"/>
</dbReference>
<evidence type="ECO:0000256" key="7">
    <source>
        <dbReference type="ARBA" id="ARBA00023132"/>
    </source>
</evidence>
<evidence type="ECO:0000256" key="13">
    <source>
        <dbReference type="SAM" id="Coils"/>
    </source>
</evidence>
<dbReference type="GO" id="GO:0015031">
    <property type="term" value="P:protein transport"/>
    <property type="evidence" value="ECO:0007669"/>
    <property type="project" value="UniProtKB-KW"/>
</dbReference>
<dbReference type="Pfam" id="PF07817">
    <property type="entry name" value="GLE1"/>
    <property type="match status" value="1"/>
</dbReference>
<dbReference type="OrthoDB" id="6506337at2759"/>
<evidence type="ECO:0000256" key="9">
    <source>
        <dbReference type="ARBA" id="ARBA00024680"/>
    </source>
</evidence>
<comment type="similarity">
    <text evidence="2">Belongs to the GLE1 family.</text>
</comment>
<protein>
    <recommendedName>
        <fullName evidence="10">mRNA export factor GLE1</fullName>
    </recommendedName>
    <alternativeName>
        <fullName evidence="12">GLE1 RNA export mediator</fullName>
    </alternativeName>
    <alternativeName>
        <fullName evidence="11">Nucleoporin GLE1</fullName>
    </alternativeName>
</protein>
<gene>
    <name evidence="15" type="ORF">ONB1V03_LOCUS4065</name>
</gene>
<reference evidence="15" key="1">
    <citation type="submission" date="2020-11" db="EMBL/GenBank/DDBJ databases">
        <authorList>
            <person name="Tran Van P."/>
        </authorList>
    </citation>
    <scope>NUCLEOTIDE SEQUENCE</scope>
</reference>
<feature type="coiled-coil region" evidence="13">
    <location>
        <begin position="125"/>
        <end position="152"/>
    </location>
</feature>
<comment type="subcellular location">
    <subcellularLocation>
        <location evidence="1">Nucleus</location>
        <location evidence="1">Nuclear pore complex</location>
    </subcellularLocation>
</comment>
<dbReference type="Proteomes" id="UP000728032">
    <property type="component" value="Unassembled WGS sequence"/>
</dbReference>
<dbReference type="PANTHER" id="PTHR12960:SF0">
    <property type="entry name" value="MRNA EXPORT FACTOR GLE1"/>
    <property type="match status" value="1"/>
</dbReference>
<keyword evidence="6" id="KW-0811">Translocation</keyword>
<keyword evidence="4" id="KW-0509">mRNA transport</keyword>
<dbReference type="GO" id="GO:0000822">
    <property type="term" value="F:inositol hexakisphosphate binding"/>
    <property type="evidence" value="ECO:0007669"/>
    <property type="project" value="TreeGrafter"/>
</dbReference>
<organism evidence="15">
    <name type="scientific">Oppiella nova</name>
    <dbReference type="NCBI Taxonomy" id="334625"/>
    <lineage>
        <taxon>Eukaryota</taxon>
        <taxon>Metazoa</taxon>
        <taxon>Ecdysozoa</taxon>
        <taxon>Arthropoda</taxon>
        <taxon>Chelicerata</taxon>
        <taxon>Arachnida</taxon>
        <taxon>Acari</taxon>
        <taxon>Acariformes</taxon>
        <taxon>Sarcoptiformes</taxon>
        <taxon>Oribatida</taxon>
        <taxon>Brachypylina</taxon>
        <taxon>Oppioidea</taxon>
        <taxon>Oppiidae</taxon>
        <taxon>Oppiella</taxon>
    </lineage>
</organism>
<proteinExistence type="inferred from homology"/>
<dbReference type="GO" id="GO:0005543">
    <property type="term" value="F:phospholipid binding"/>
    <property type="evidence" value="ECO:0007669"/>
    <property type="project" value="TreeGrafter"/>
</dbReference>
<evidence type="ECO:0000313" key="15">
    <source>
        <dbReference type="EMBL" id="CAD7643307.1"/>
    </source>
</evidence>
<evidence type="ECO:0000256" key="2">
    <source>
        <dbReference type="ARBA" id="ARBA00011056"/>
    </source>
</evidence>
<keyword evidence="5" id="KW-0653">Protein transport</keyword>
<evidence type="ECO:0000256" key="10">
    <source>
        <dbReference type="ARBA" id="ARBA00026227"/>
    </source>
</evidence>
<dbReference type="Gene3D" id="1.25.40.510">
    <property type="entry name" value="GLE1-like"/>
    <property type="match status" value="1"/>
</dbReference>
<evidence type="ECO:0000256" key="1">
    <source>
        <dbReference type="ARBA" id="ARBA00004567"/>
    </source>
</evidence>
<dbReference type="GO" id="GO:0005737">
    <property type="term" value="C:cytoplasm"/>
    <property type="evidence" value="ECO:0007669"/>
    <property type="project" value="TreeGrafter"/>
</dbReference>
<dbReference type="GO" id="GO:0016973">
    <property type="term" value="P:poly(A)+ mRNA export from nucleus"/>
    <property type="evidence" value="ECO:0007669"/>
    <property type="project" value="InterPro"/>
</dbReference>
<dbReference type="InterPro" id="IPR012476">
    <property type="entry name" value="GLE1"/>
</dbReference>
<keyword evidence="7" id="KW-0906">Nuclear pore complex</keyword>